<accession>A0A0D7A5A7</accession>
<dbReference type="InterPro" id="IPR036866">
    <property type="entry name" value="RibonucZ/Hydroxyglut_hydro"/>
</dbReference>
<dbReference type="OrthoDB" id="421671at2759"/>
<sequence>MSDLVIRQVCPDVYTFSRPFTRMGFVPMGGRSTAVKLQNGGVWVLASTPLSPETKATIDGMGPVKFIVSADSVHHLFLSDYKNAYPDAKLIAPQAALDRHEDKQLKADGVWGRDHPDTKYGFEDEVCYFSAFRNRDVAFCHKASRTLIEADLLFNLPPNEQYSKVPKPRTFLTGNMSPNTWLHAKFGWLMGEDKEVMRNDVKKVTSWNFDRIIPCHGDVIETGGKEAWKAAYKAYLE</sequence>
<evidence type="ECO:0000313" key="2">
    <source>
        <dbReference type="Proteomes" id="UP000054144"/>
    </source>
</evidence>
<name>A0A0D7A5A7_9AGAR</name>
<proteinExistence type="predicted"/>
<dbReference type="EMBL" id="KN882062">
    <property type="protein sequence ID" value="KIY45091.1"/>
    <property type="molecule type" value="Genomic_DNA"/>
</dbReference>
<dbReference type="Proteomes" id="UP000054144">
    <property type="component" value="Unassembled WGS sequence"/>
</dbReference>
<organism evidence="1 2">
    <name type="scientific">Fistulina hepatica ATCC 64428</name>
    <dbReference type="NCBI Taxonomy" id="1128425"/>
    <lineage>
        <taxon>Eukaryota</taxon>
        <taxon>Fungi</taxon>
        <taxon>Dikarya</taxon>
        <taxon>Basidiomycota</taxon>
        <taxon>Agaricomycotina</taxon>
        <taxon>Agaricomycetes</taxon>
        <taxon>Agaricomycetidae</taxon>
        <taxon>Agaricales</taxon>
        <taxon>Fistulinaceae</taxon>
        <taxon>Fistulina</taxon>
    </lineage>
</organism>
<gene>
    <name evidence="1" type="ORF">FISHEDRAFT_67180</name>
</gene>
<keyword evidence="2" id="KW-1185">Reference proteome</keyword>
<dbReference type="PANTHER" id="PTHR33835">
    <property type="entry name" value="YALI0C07656P"/>
    <property type="match status" value="1"/>
</dbReference>
<evidence type="ECO:0008006" key="3">
    <source>
        <dbReference type="Google" id="ProtNLM"/>
    </source>
</evidence>
<dbReference type="PANTHER" id="PTHR33835:SF1">
    <property type="entry name" value="METALLO-BETA-LACTAMASE DOMAIN-CONTAINING PROTEIN"/>
    <property type="match status" value="1"/>
</dbReference>
<dbReference type="InterPro" id="IPR025638">
    <property type="entry name" value="DUF4336"/>
</dbReference>
<protein>
    <recommendedName>
        <fullName evidence="3">Metallo-hydrolase/oxidoreductase</fullName>
    </recommendedName>
</protein>
<reference evidence="1 2" key="1">
    <citation type="journal article" date="2015" name="Fungal Genet. Biol.">
        <title>Evolution of novel wood decay mechanisms in Agaricales revealed by the genome sequences of Fistulina hepatica and Cylindrobasidium torrendii.</title>
        <authorList>
            <person name="Floudas D."/>
            <person name="Held B.W."/>
            <person name="Riley R."/>
            <person name="Nagy L.G."/>
            <person name="Koehler G."/>
            <person name="Ransdell A.S."/>
            <person name="Younus H."/>
            <person name="Chow J."/>
            <person name="Chiniquy J."/>
            <person name="Lipzen A."/>
            <person name="Tritt A."/>
            <person name="Sun H."/>
            <person name="Haridas S."/>
            <person name="LaButti K."/>
            <person name="Ohm R.A."/>
            <person name="Kues U."/>
            <person name="Blanchette R.A."/>
            <person name="Grigoriev I.V."/>
            <person name="Minto R.E."/>
            <person name="Hibbett D.S."/>
        </authorList>
    </citation>
    <scope>NUCLEOTIDE SEQUENCE [LARGE SCALE GENOMIC DNA]</scope>
    <source>
        <strain evidence="1 2">ATCC 64428</strain>
    </source>
</reference>
<evidence type="ECO:0000313" key="1">
    <source>
        <dbReference type="EMBL" id="KIY45091.1"/>
    </source>
</evidence>
<dbReference type="SUPFAM" id="SSF56281">
    <property type="entry name" value="Metallo-hydrolase/oxidoreductase"/>
    <property type="match status" value="1"/>
</dbReference>
<dbReference type="AlphaFoldDB" id="A0A0D7A5A7"/>